<comment type="subcellular location">
    <subcellularLocation>
        <location evidence="1 12">Mitochondrion inner membrane</location>
        <topology evidence="1 12">Multi-pass membrane protein</topology>
    </subcellularLocation>
</comment>
<keyword evidence="8 12" id="KW-0496">Mitochondrion</keyword>
<dbReference type="GO" id="GO:0005743">
    <property type="term" value="C:mitochondrial inner membrane"/>
    <property type="evidence" value="ECO:0007669"/>
    <property type="project" value="UniProtKB-SubCell"/>
</dbReference>
<keyword evidence="5 12" id="KW-0999">Mitochondrion inner membrane</keyword>
<dbReference type="GO" id="GO:0006099">
    <property type="term" value="P:tricarboxylic acid cycle"/>
    <property type="evidence" value="ECO:0007669"/>
    <property type="project" value="TreeGrafter"/>
</dbReference>
<proteinExistence type="inferred from homology"/>
<dbReference type="GO" id="GO:0020037">
    <property type="term" value="F:heme binding"/>
    <property type="evidence" value="ECO:0007669"/>
    <property type="project" value="TreeGrafter"/>
</dbReference>
<organism evidence="14">
    <name type="scientific">Absidia glauca</name>
    <name type="common">Pin mould</name>
    <dbReference type="NCBI Taxonomy" id="4829"/>
    <lineage>
        <taxon>Eukaryota</taxon>
        <taxon>Fungi</taxon>
        <taxon>Fungi incertae sedis</taxon>
        <taxon>Mucoromycota</taxon>
        <taxon>Mucoromycotina</taxon>
        <taxon>Mucoromycetes</taxon>
        <taxon>Mucorales</taxon>
        <taxon>Cunninghamellaceae</taxon>
        <taxon>Absidia</taxon>
    </lineage>
</organism>
<accession>A0A163JRT3</accession>
<feature type="binding site" evidence="10">
    <location>
        <position position="163"/>
    </location>
    <ligand>
        <name>a ubiquinone</name>
        <dbReference type="ChEBI" id="CHEBI:16389"/>
        <note>ligand shared with IP/SDHB</note>
    </ligand>
</feature>
<evidence type="ECO:0000256" key="1">
    <source>
        <dbReference type="ARBA" id="ARBA00004448"/>
    </source>
</evidence>
<dbReference type="OrthoDB" id="18577at2759"/>
<evidence type="ECO:0000313" key="15">
    <source>
        <dbReference type="Proteomes" id="UP000078561"/>
    </source>
</evidence>
<dbReference type="InterPro" id="IPR034804">
    <property type="entry name" value="SQR/QFR_C/D"/>
</dbReference>
<sequence length="211" mass="23487">MLRHFSSTLPKLPLRTQPIAVSNLVRRSYSASKQQPEPIKKDTESSATTSTSTTTTSSPTSPAATADPSDPIIKPNDDLVKVVEEEEKPKETYEEREKRLKKAEIGYAFGANHWNLERASAVALVPLISSQFVYGAHPIVDGLLSVVVPYHIYMGFDSCVTDYIPKRVYPRGYKAAMWSLKASMALTIWGCYEFNTNDVGLTEAIQRIWTA</sequence>
<dbReference type="Proteomes" id="UP000078561">
    <property type="component" value="Unassembled WGS sequence"/>
</dbReference>
<dbReference type="PANTHER" id="PTHR13337">
    <property type="entry name" value="SUCCINATE DEHYDROGENASE"/>
    <property type="match status" value="1"/>
</dbReference>
<evidence type="ECO:0000256" key="6">
    <source>
        <dbReference type="ARBA" id="ARBA00022946"/>
    </source>
</evidence>
<evidence type="ECO:0000256" key="8">
    <source>
        <dbReference type="ARBA" id="ARBA00023128"/>
    </source>
</evidence>
<dbReference type="GO" id="GO:0046872">
    <property type="term" value="F:metal ion binding"/>
    <property type="evidence" value="ECO:0007669"/>
    <property type="project" value="UniProtKB-KW"/>
</dbReference>
<evidence type="ECO:0000256" key="4">
    <source>
        <dbReference type="ARBA" id="ARBA00022692"/>
    </source>
</evidence>
<dbReference type="InParanoid" id="A0A163JRT3"/>
<dbReference type="CDD" id="cd03496">
    <property type="entry name" value="SQR_TypeC_CybS"/>
    <property type="match status" value="1"/>
</dbReference>
<dbReference type="SUPFAM" id="SSF81343">
    <property type="entry name" value="Fumarate reductase respiratory complex transmembrane subunits"/>
    <property type="match status" value="1"/>
</dbReference>
<evidence type="ECO:0000256" key="11">
    <source>
        <dbReference type="PIRSR" id="PIRSR607992-2"/>
    </source>
</evidence>
<evidence type="ECO:0000256" key="2">
    <source>
        <dbReference type="ARBA" id="ARBA00007294"/>
    </source>
</evidence>
<dbReference type="PANTHER" id="PTHR13337:SF2">
    <property type="entry name" value="SUCCINATE DEHYDROGENASE [UBIQUINONE] CYTOCHROME B SMALL SUBUNIT, MITOCHONDRIAL"/>
    <property type="match status" value="1"/>
</dbReference>
<gene>
    <name evidence="14" type="primary">ABSGL_07867.1 scaffold 9181</name>
</gene>
<keyword evidence="15" id="KW-1185">Reference proteome</keyword>
<keyword evidence="11" id="KW-0408">Iron</keyword>
<evidence type="ECO:0000256" key="9">
    <source>
        <dbReference type="ARBA" id="ARBA00023136"/>
    </source>
</evidence>
<keyword evidence="4" id="KW-0812">Transmembrane</keyword>
<dbReference type="GO" id="GO:0006121">
    <property type="term" value="P:mitochondrial electron transport, succinate to ubiquinone"/>
    <property type="evidence" value="ECO:0007669"/>
    <property type="project" value="TreeGrafter"/>
</dbReference>
<keyword evidence="7" id="KW-1133">Transmembrane helix</keyword>
<evidence type="ECO:0000256" key="7">
    <source>
        <dbReference type="ARBA" id="ARBA00022989"/>
    </source>
</evidence>
<dbReference type="EMBL" id="LT553674">
    <property type="protein sequence ID" value="SAM02104.1"/>
    <property type="molecule type" value="Genomic_DNA"/>
</dbReference>
<dbReference type="InterPro" id="IPR007992">
    <property type="entry name" value="CybS"/>
</dbReference>
<evidence type="ECO:0000313" key="14">
    <source>
        <dbReference type="EMBL" id="SAM02104.1"/>
    </source>
</evidence>
<keyword evidence="3" id="KW-0813">Transport</keyword>
<dbReference type="Gene3D" id="1.20.1300.10">
    <property type="entry name" value="Fumarate reductase/succinate dehydrogenase, transmembrane subunit"/>
    <property type="match status" value="1"/>
</dbReference>
<dbReference type="AlphaFoldDB" id="A0A163JRT3"/>
<dbReference type="Pfam" id="PF05328">
    <property type="entry name" value="CybS"/>
    <property type="match status" value="1"/>
</dbReference>
<dbReference type="OMA" id="PINDMIL"/>
<evidence type="ECO:0000256" key="5">
    <source>
        <dbReference type="ARBA" id="ARBA00022792"/>
    </source>
</evidence>
<dbReference type="GO" id="GO:0048039">
    <property type="term" value="F:ubiquinone binding"/>
    <property type="evidence" value="ECO:0007669"/>
    <property type="project" value="TreeGrafter"/>
</dbReference>
<evidence type="ECO:0000256" key="10">
    <source>
        <dbReference type="PIRSR" id="PIRSR607992-1"/>
    </source>
</evidence>
<evidence type="ECO:0000256" key="13">
    <source>
        <dbReference type="SAM" id="MobiDB-lite"/>
    </source>
</evidence>
<protein>
    <recommendedName>
        <fullName evidence="12">Succinate dehydrogenase [ubiquinone] cytochrome b small subunit</fullName>
    </recommendedName>
</protein>
<dbReference type="STRING" id="4829.A0A163JRT3"/>
<feature type="region of interest" description="Disordered" evidence="13">
    <location>
        <begin position="27"/>
        <end position="77"/>
    </location>
</feature>
<evidence type="ECO:0000256" key="12">
    <source>
        <dbReference type="RuleBase" id="RU364031"/>
    </source>
</evidence>
<comment type="similarity">
    <text evidence="2 12">Belongs to the CybS family.</text>
</comment>
<keyword evidence="11" id="KW-0479">Metal-binding</keyword>
<feature type="compositionally biased region" description="Low complexity" evidence="13">
    <location>
        <begin position="45"/>
        <end position="71"/>
    </location>
</feature>
<feature type="binding site" description="axial binding residue" evidence="11">
    <location>
        <position position="151"/>
    </location>
    <ligand>
        <name>heme b</name>
        <dbReference type="ChEBI" id="CHEBI:60344"/>
        <note>ligand shared with SDHC</note>
    </ligand>
    <ligandPart>
        <name>Fe</name>
        <dbReference type="ChEBI" id="CHEBI:18248"/>
    </ligandPart>
</feature>
<keyword evidence="9 12" id="KW-0472">Membrane</keyword>
<reference evidence="14" key="1">
    <citation type="submission" date="2016-04" db="EMBL/GenBank/DDBJ databases">
        <authorList>
            <person name="Evans L.H."/>
            <person name="Alamgir A."/>
            <person name="Owens N."/>
            <person name="Weber N.D."/>
            <person name="Virtaneva K."/>
            <person name="Barbian K."/>
            <person name="Babar A."/>
            <person name="Rosenke K."/>
        </authorList>
    </citation>
    <scope>NUCLEOTIDE SEQUENCE [LARGE SCALE GENOMIC DNA]</scope>
    <source>
        <strain evidence="14">CBS 101.48</strain>
    </source>
</reference>
<keyword evidence="6 12" id="KW-0809">Transit peptide</keyword>
<name>A0A163JRT3_ABSGL</name>
<evidence type="ECO:0000256" key="3">
    <source>
        <dbReference type="ARBA" id="ARBA00022448"/>
    </source>
</evidence>